<feature type="transmembrane region" description="Helical" evidence="2">
    <location>
        <begin position="15"/>
        <end position="35"/>
    </location>
</feature>
<evidence type="ECO:0000256" key="1">
    <source>
        <dbReference type="SAM" id="MobiDB-lite"/>
    </source>
</evidence>
<feature type="transmembrane region" description="Helical" evidence="2">
    <location>
        <begin position="41"/>
        <end position="59"/>
    </location>
</feature>
<sequence>MLKIAEINPVSVKKWLSLSLALFCFCPIFSLFTLLCLSFSLFFLLPILTLILALEFFLLEPFRFVDAILGTKLLYGRSIDHDDGEERSDIKGGQGEGQERHLREKQVSLDLDSMELPCLYESTTDDDDEKTKERSTVGEQRQRIKREDCEPWFNDVLTFWKRMEKGELAEALDIKE</sequence>
<dbReference type="Gramene" id="FCD_00008105-RA">
    <property type="protein sequence ID" value="FCD_00008105-RA:cds"/>
    <property type="gene ID" value="FCD_00008105"/>
</dbReference>
<keyword evidence="2" id="KW-0472">Membrane</keyword>
<dbReference type="AlphaFoldDB" id="A0AA88D434"/>
<proteinExistence type="predicted"/>
<feature type="region of interest" description="Disordered" evidence="1">
    <location>
        <begin position="82"/>
        <end position="101"/>
    </location>
</feature>
<comment type="caution">
    <text evidence="3">The sequence shown here is derived from an EMBL/GenBank/DDBJ whole genome shotgun (WGS) entry which is preliminary data.</text>
</comment>
<dbReference type="EMBL" id="BTGU01000013">
    <property type="protein sequence ID" value="GMN42071.1"/>
    <property type="molecule type" value="Genomic_DNA"/>
</dbReference>
<name>A0AA88D434_FICCA</name>
<feature type="compositionally biased region" description="Basic and acidic residues" evidence="1">
    <location>
        <begin position="129"/>
        <end position="143"/>
    </location>
</feature>
<protein>
    <submittedName>
        <fullName evidence="3">Uncharacterized protein</fullName>
    </submittedName>
</protein>
<dbReference type="Proteomes" id="UP001187192">
    <property type="component" value="Unassembled WGS sequence"/>
</dbReference>
<evidence type="ECO:0000313" key="4">
    <source>
        <dbReference type="Proteomes" id="UP001187192"/>
    </source>
</evidence>
<reference evidence="3" key="1">
    <citation type="submission" date="2023-07" db="EMBL/GenBank/DDBJ databases">
        <title>draft genome sequence of fig (Ficus carica).</title>
        <authorList>
            <person name="Takahashi T."/>
            <person name="Nishimura K."/>
        </authorList>
    </citation>
    <scope>NUCLEOTIDE SEQUENCE</scope>
</reference>
<organism evidence="3 4">
    <name type="scientific">Ficus carica</name>
    <name type="common">Common fig</name>
    <dbReference type="NCBI Taxonomy" id="3494"/>
    <lineage>
        <taxon>Eukaryota</taxon>
        <taxon>Viridiplantae</taxon>
        <taxon>Streptophyta</taxon>
        <taxon>Embryophyta</taxon>
        <taxon>Tracheophyta</taxon>
        <taxon>Spermatophyta</taxon>
        <taxon>Magnoliopsida</taxon>
        <taxon>eudicotyledons</taxon>
        <taxon>Gunneridae</taxon>
        <taxon>Pentapetalae</taxon>
        <taxon>rosids</taxon>
        <taxon>fabids</taxon>
        <taxon>Rosales</taxon>
        <taxon>Moraceae</taxon>
        <taxon>Ficeae</taxon>
        <taxon>Ficus</taxon>
    </lineage>
</organism>
<keyword evidence="2" id="KW-0812">Transmembrane</keyword>
<accession>A0AA88D434</accession>
<gene>
    <name evidence="3" type="ORF">TIFTF001_011282</name>
</gene>
<keyword evidence="2" id="KW-1133">Transmembrane helix</keyword>
<feature type="region of interest" description="Disordered" evidence="1">
    <location>
        <begin position="121"/>
        <end position="143"/>
    </location>
</feature>
<evidence type="ECO:0000313" key="3">
    <source>
        <dbReference type="EMBL" id="GMN42071.1"/>
    </source>
</evidence>
<evidence type="ECO:0000256" key="2">
    <source>
        <dbReference type="SAM" id="Phobius"/>
    </source>
</evidence>
<keyword evidence="4" id="KW-1185">Reference proteome</keyword>